<gene>
    <name evidence="2" type="ORF">GCM10007901_13870</name>
</gene>
<dbReference type="Proteomes" id="UP001156670">
    <property type="component" value="Unassembled WGS sequence"/>
</dbReference>
<name>A0ABQ5XPF0_9GAMM</name>
<evidence type="ECO:0000256" key="1">
    <source>
        <dbReference type="SAM" id="Phobius"/>
    </source>
</evidence>
<keyword evidence="1" id="KW-1133">Transmembrane helix</keyword>
<keyword evidence="3" id="KW-1185">Reference proteome</keyword>
<evidence type="ECO:0000313" key="3">
    <source>
        <dbReference type="Proteomes" id="UP001156670"/>
    </source>
</evidence>
<protein>
    <submittedName>
        <fullName evidence="2">Uncharacterized protein</fullName>
    </submittedName>
</protein>
<reference evidence="3" key="1">
    <citation type="journal article" date="2019" name="Int. J. Syst. Evol. Microbiol.">
        <title>The Global Catalogue of Microorganisms (GCM) 10K type strain sequencing project: providing services to taxonomists for standard genome sequencing and annotation.</title>
        <authorList>
            <consortium name="The Broad Institute Genomics Platform"/>
            <consortium name="The Broad Institute Genome Sequencing Center for Infectious Disease"/>
            <person name="Wu L."/>
            <person name="Ma J."/>
        </authorList>
    </citation>
    <scope>NUCLEOTIDE SEQUENCE [LARGE SCALE GENOMIC DNA]</scope>
    <source>
        <strain evidence="3">NBRC 111980</strain>
    </source>
</reference>
<comment type="caution">
    <text evidence="2">The sequence shown here is derived from an EMBL/GenBank/DDBJ whole genome shotgun (WGS) entry which is preliminary data.</text>
</comment>
<dbReference type="RefSeq" id="WP_284320166.1">
    <property type="nucleotide sequence ID" value="NZ_BSOB01000010.1"/>
</dbReference>
<feature type="transmembrane region" description="Helical" evidence="1">
    <location>
        <begin position="20"/>
        <end position="42"/>
    </location>
</feature>
<dbReference type="EMBL" id="BSOB01000010">
    <property type="protein sequence ID" value="GLQ92436.1"/>
    <property type="molecule type" value="Genomic_DNA"/>
</dbReference>
<keyword evidence="1" id="KW-0472">Membrane</keyword>
<accession>A0ABQ5XPF0</accession>
<organism evidence="2 3">
    <name type="scientific">Dyella acidisoli</name>
    <dbReference type="NCBI Taxonomy" id="1867834"/>
    <lineage>
        <taxon>Bacteria</taxon>
        <taxon>Pseudomonadati</taxon>
        <taxon>Pseudomonadota</taxon>
        <taxon>Gammaproteobacteria</taxon>
        <taxon>Lysobacterales</taxon>
        <taxon>Rhodanobacteraceae</taxon>
        <taxon>Dyella</taxon>
    </lineage>
</organism>
<proteinExistence type="predicted"/>
<evidence type="ECO:0000313" key="2">
    <source>
        <dbReference type="EMBL" id="GLQ92436.1"/>
    </source>
</evidence>
<keyword evidence="1" id="KW-0812">Transmembrane</keyword>
<sequence>MHMSSETVRPSSPRNPLRRLSVELILIVLAKIALLSLIGWYLSAHYPRADTRPAAVERLLAPPPTSKPESKP</sequence>